<sequence length="51" mass="5712">MGPRSPGALKLLKTTWFRAERGRILLTSLLGMSKEDLVTSCRVCVYRSLSL</sequence>
<evidence type="ECO:0000313" key="2">
    <source>
        <dbReference type="Proteomes" id="UP000001519"/>
    </source>
</evidence>
<dbReference type="AlphaFoldDB" id="A0A2I2Y2D5"/>
<protein>
    <submittedName>
        <fullName evidence="1">Uncharacterized protein</fullName>
    </submittedName>
</protein>
<dbReference type="OMA" id="KTTWFRA"/>
<evidence type="ECO:0000313" key="1">
    <source>
        <dbReference type="Ensembl" id="ENSGGOP00000029049.1"/>
    </source>
</evidence>
<proteinExistence type="predicted"/>
<keyword evidence="2" id="KW-1185">Reference proteome</keyword>
<reference evidence="1 2" key="2">
    <citation type="journal article" date="2012" name="Nature">
        <title>Insights into hominid evolution from the gorilla genome sequence.</title>
        <authorList>
            <person name="Scally A."/>
            <person name="Dutheil J.Y."/>
            <person name="Hillier L.W."/>
            <person name="Jordan G.E."/>
            <person name="Goodhead I."/>
            <person name="Herrero J."/>
            <person name="Hobolth A."/>
            <person name="Lappalainen T."/>
            <person name="Mailund T."/>
            <person name="Marques-Bonet T."/>
            <person name="McCarthy S."/>
            <person name="Montgomery S.H."/>
            <person name="Schwalie P.C."/>
            <person name="Tang Y.A."/>
            <person name="Ward M.C."/>
            <person name="Xue Y."/>
            <person name="Yngvadottir B."/>
            <person name="Alkan C."/>
            <person name="Andersen L.N."/>
            <person name="Ayub Q."/>
            <person name="Ball E.V."/>
            <person name="Beal K."/>
            <person name="Bradley B.J."/>
            <person name="Chen Y."/>
            <person name="Clee C.M."/>
            <person name="Fitzgerald S."/>
            <person name="Graves T.A."/>
            <person name="Gu Y."/>
            <person name="Heath P."/>
            <person name="Heger A."/>
            <person name="Karakoc E."/>
            <person name="Kolb-Kokocinski A."/>
            <person name="Laird G.K."/>
            <person name="Lunter G."/>
            <person name="Meader S."/>
            <person name="Mort M."/>
            <person name="Mullikin J.C."/>
            <person name="Munch K."/>
            <person name="O'Connor T.D."/>
            <person name="Phillips A.D."/>
            <person name="Prado-Martinez J."/>
            <person name="Rogers A.S."/>
            <person name="Sajjadian S."/>
            <person name="Schmidt D."/>
            <person name="Shaw K."/>
            <person name="Simpson J.T."/>
            <person name="Stenson P.D."/>
            <person name="Turner D.J."/>
            <person name="Vigilant L."/>
            <person name="Vilella A.J."/>
            <person name="Whitener W."/>
            <person name="Zhu B."/>
            <person name="Cooper D.N."/>
            <person name="de Jong P."/>
            <person name="Dermitzakis E.T."/>
            <person name="Eichler E.E."/>
            <person name="Flicek P."/>
            <person name="Goldman N."/>
            <person name="Mundy N.I."/>
            <person name="Ning Z."/>
            <person name="Odom D.T."/>
            <person name="Ponting C.P."/>
            <person name="Quail M.A."/>
            <person name="Ryder O.A."/>
            <person name="Searle S.M."/>
            <person name="Warren W.C."/>
            <person name="Wilson R.K."/>
            <person name="Schierup M.H."/>
            <person name="Rogers J."/>
            <person name="Tyler-Smith C."/>
            <person name="Durbin R."/>
        </authorList>
    </citation>
    <scope>NUCLEOTIDE SEQUENCE [LARGE SCALE GENOMIC DNA]</scope>
</reference>
<accession>A0A2I2Y2D5</accession>
<name>A0A2I2Y2D5_GORGO</name>
<reference evidence="2" key="1">
    <citation type="submission" date="2011-05" db="EMBL/GenBank/DDBJ databases">
        <title>Insights into the evolution of the great apes provided by the gorilla genome.</title>
        <authorList>
            <person name="Scally A."/>
        </authorList>
    </citation>
    <scope>NUCLEOTIDE SEQUENCE [LARGE SCALE GENOMIC DNA]</scope>
</reference>
<dbReference type="Bgee" id="ENSGGOG00000036649">
    <property type="expression patterns" value="Expressed in prefrontal cortex"/>
</dbReference>
<dbReference type="Proteomes" id="UP000001519">
    <property type="component" value="Chromosome 7"/>
</dbReference>
<reference evidence="1" key="4">
    <citation type="submission" date="2025-09" db="UniProtKB">
        <authorList>
            <consortium name="Ensembl"/>
        </authorList>
    </citation>
    <scope>IDENTIFICATION</scope>
</reference>
<reference evidence="1" key="3">
    <citation type="submission" date="2025-08" db="UniProtKB">
        <authorList>
            <consortium name="Ensembl"/>
        </authorList>
    </citation>
    <scope>IDENTIFICATION</scope>
</reference>
<organism evidence="1 2">
    <name type="scientific">Gorilla gorilla gorilla</name>
    <name type="common">Western lowland gorilla</name>
    <dbReference type="NCBI Taxonomy" id="9595"/>
    <lineage>
        <taxon>Eukaryota</taxon>
        <taxon>Metazoa</taxon>
        <taxon>Chordata</taxon>
        <taxon>Craniata</taxon>
        <taxon>Vertebrata</taxon>
        <taxon>Euteleostomi</taxon>
        <taxon>Mammalia</taxon>
        <taxon>Eutheria</taxon>
        <taxon>Euarchontoglires</taxon>
        <taxon>Primates</taxon>
        <taxon>Haplorrhini</taxon>
        <taxon>Catarrhini</taxon>
        <taxon>Hominidae</taxon>
        <taxon>Gorilla</taxon>
    </lineage>
</organism>
<dbReference type="InParanoid" id="A0A2I2Y2D5"/>
<dbReference type="Ensembl" id="ENSGGOT00000053609.1">
    <property type="protein sequence ID" value="ENSGGOP00000029049.1"/>
    <property type="gene ID" value="ENSGGOG00000036649.1"/>
</dbReference>
<dbReference type="GeneTree" id="ENSGT00390000007456"/>
<dbReference type="EMBL" id="CABD030050188">
    <property type="status" value="NOT_ANNOTATED_CDS"/>
    <property type="molecule type" value="Genomic_DNA"/>
</dbReference>